<dbReference type="PROSITE" id="PS51257">
    <property type="entry name" value="PROKAR_LIPOPROTEIN"/>
    <property type="match status" value="1"/>
</dbReference>
<dbReference type="AlphaFoldDB" id="A0A563F1C7"/>
<name>A0A563F1C7_9PSEU</name>
<evidence type="ECO:0008006" key="4">
    <source>
        <dbReference type="Google" id="ProtNLM"/>
    </source>
</evidence>
<keyword evidence="3" id="KW-1185">Reference proteome</keyword>
<protein>
    <recommendedName>
        <fullName evidence="4">Lipoprotein LpqN</fullName>
    </recommendedName>
</protein>
<feature type="chain" id="PRO_5021852766" description="Lipoprotein LpqN" evidence="1">
    <location>
        <begin position="23"/>
        <end position="165"/>
    </location>
</feature>
<sequence>MFRVLLAAAVLVGLVSACGQPAKPTADHVAIPGTKVSLRPPEGMQVDAKLPGLRRPDTQSTVTVTVMPESAQTAQQRLDAMAEVLTSEKVNQQSIKMAPFQRVTVAGMSAITSTGTHEFKGKTFARAAVVMAGDDGAVMMTAELDEDDPLSAEDALAVLTDAKWN</sequence>
<proteinExistence type="predicted"/>
<accession>A0A563F1C7</accession>
<dbReference type="OrthoDB" id="3687964at2"/>
<gene>
    <name evidence="2" type="ORF">FKR81_06265</name>
</gene>
<keyword evidence="1" id="KW-0732">Signal</keyword>
<evidence type="ECO:0000256" key="1">
    <source>
        <dbReference type="SAM" id="SignalP"/>
    </source>
</evidence>
<dbReference type="EMBL" id="VOBR01000003">
    <property type="protein sequence ID" value="TWP53551.1"/>
    <property type="molecule type" value="Genomic_DNA"/>
</dbReference>
<organism evidence="2 3">
    <name type="scientific">Lentzea tibetensis</name>
    <dbReference type="NCBI Taxonomy" id="2591470"/>
    <lineage>
        <taxon>Bacteria</taxon>
        <taxon>Bacillati</taxon>
        <taxon>Actinomycetota</taxon>
        <taxon>Actinomycetes</taxon>
        <taxon>Pseudonocardiales</taxon>
        <taxon>Pseudonocardiaceae</taxon>
        <taxon>Lentzea</taxon>
    </lineage>
</organism>
<feature type="signal peptide" evidence="1">
    <location>
        <begin position="1"/>
        <end position="22"/>
    </location>
</feature>
<evidence type="ECO:0000313" key="3">
    <source>
        <dbReference type="Proteomes" id="UP000316639"/>
    </source>
</evidence>
<dbReference type="Proteomes" id="UP000316639">
    <property type="component" value="Unassembled WGS sequence"/>
</dbReference>
<reference evidence="2 3" key="1">
    <citation type="submission" date="2019-07" db="EMBL/GenBank/DDBJ databases">
        <title>Lentzea xizangensis sp. nov., isolated from Qinghai-Tibetan Plateau Soils.</title>
        <authorList>
            <person name="Huang J."/>
        </authorList>
    </citation>
    <scope>NUCLEOTIDE SEQUENCE [LARGE SCALE GENOMIC DNA]</scope>
    <source>
        <strain evidence="2 3">FXJ1.1311</strain>
    </source>
</reference>
<evidence type="ECO:0000313" key="2">
    <source>
        <dbReference type="EMBL" id="TWP53551.1"/>
    </source>
</evidence>
<dbReference type="RefSeq" id="WP_146349962.1">
    <property type="nucleotide sequence ID" value="NZ_VOBR01000003.1"/>
</dbReference>
<comment type="caution">
    <text evidence="2">The sequence shown here is derived from an EMBL/GenBank/DDBJ whole genome shotgun (WGS) entry which is preliminary data.</text>
</comment>